<dbReference type="SUPFAM" id="SSF52425">
    <property type="entry name" value="Cryptochrome/photolyase, N-terminal domain"/>
    <property type="match status" value="1"/>
</dbReference>
<evidence type="ECO:0000313" key="6">
    <source>
        <dbReference type="EMBL" id="MEN2745736.1"/>
    </source>
</evidence>
<dbReference type="GO" id="GO:0003904">
    <property type="term" value="F:deoxyribodipyrimidine photo-lyase activity"/>
    <property type="evidence" value="ECO:0007669"/>
    <property type="project" value="UniProtKB-EC"/>
</dbReference>
<proteinExistence type="inferred from homology"/>
<dbReference type="PROSITE" id="PS51645">
    <property type="entry name" value="PHR_CRY_ALPHA_BETA"/>
    <property type="match status" value="1"/>
</dbReference>
<keyword evidence="6" id="KW-0456">Lyase</keyword>
<dbReference type="InterPro" id="IPR002081">
    <property type="entry name" value="Cryptochrome/DNA_photolyase_1"/>
</dbReference>
<comment type="similarity">
    <text evidence="4">Belongs to the DNA photolyase family.</text>
</comment>
<evidence type="ECO:0000256" key="2">
    <source>
        <dbReference type="ARBA" id="ARBA00022630"/>
    </source>
</evidence>
<feature type="domain" description="Photolyase/cryptochrome alpha/beta" evidence="5">
    <location>
        <begin position="4"/>
        <end position="132"/>
    </location>
</feature>
<dbReference type="Gene3D" id="1.10.579.10">
    <property type="entry name" value="DNA Cyclobutane Dipyrimidine Photolyase, subunit A, domain 3"/>
    <property type="match status" value="1"/>
</dbReference>
<protein>
    <submittedName>
        <fullName evidence="6">Deoxyribodipyrimidine photo-lyase</fullName>
        <ecNumber evidence="6">4.1.99.3</ecNumber>
    </submittedName>
</protein>
<dbReference type="InterPro" id="IPR036134">
    <property type="entry name" value="Crypto/Photolyase_FAD-like_sf"/>
</dbReference>
<dbReference type="InterPro" id="IPR014729">
    <property type="entry name" value="Rossmann-like_a/b/a_fold"/>
</dbReference>
<evidence type="ECO:0000256" key="3">
    <source>
        <dbReference type="ARBA" id="ARBA00022827"/>
    </source>
</evidence>
<keyword evidence="4" id="KW-0157">Chromophore</keyword>
<dbReference type="Pfam" id="PF03441">
    <property type="entry name" value="FAD_binding_7"/>
    <property type="match status" value="1"/>
</dbReference>
<dbReference type="InterPro" id="IPR006050">
    <property type="entry name" value="DNA_photolyase_N"/>
</dbReference>
<dbReference type="PANTHER" id="PTHR11455">
    <property type="entry name" value="CRYPTOCHROME"/>
    <property type="match status" value="1"/>
</dbReference>
<gene>
    <name evidence="6" type="ORF">ABCQ75_14505</name>
</gene>
<comment type="cofactor">
    <cofactor evidence="1">
        <name>FAD</name>
        <dbReference type="ChEBI" id="CHEBI:57692"/>
    </cofactor>
</comment>
<keyword evidence="2 4" id="KW-0285">Flavoprotein</keyword>
<sequence>MTQHPSLVWFRDDLRVADNPALRAALAHGPTVALYVLDQDSPGIRPLGGAARWWLHHALVDLAASLKHLNVPLVLRRGPAAAVVPQAAEDCGAGHVAWNRRYGGPERDADSAVKAAVRAAGRTAESFHASLLHEPWELATRQGTHYRVFTPFWRELSGRDHRNPLPAPRGQESPRGIQAALESDDLADWGLLPTRPDWSGPLAEAWEPGEAAGHRLLEEFVGARSGRGAPTGPAGLAAYPDTRDLPARGGTSRLSPYLRWGHVSPFQVWHAVAGHRRDAPEGSAVFASELGWREFAWHTLYHRPDLGTANLRPEFDAYPWHRADGGDSRAGGADDDGDARALLAAWQRGRTGFPIVDAGQRELWATGWMHNRVRMVSASLLVKNLGIHWRAGEEWFWDTLVDADAASNPFNWQWVAGSGADASPFFRIFNPEAQAKKFDPDGEYARAWIPELGTDGYPEQCVDLAQSRAAALEAYREAKDAGAFEAAARGRA</sequence>
<comment type="caution">
    <text evidence="6">The sequence shown here is derived from an EMBL/GenBank/DDBJ whole genome shotgun (WGS) entry which is preliminary data.</text>
</comment>
<keyword evidence="3 4" id="KW-0274">FAD</keyword>
<organism evidence="6 7">
    <name type="scientific">Sinomonas halotolerans</name>
    <dbReference type="NCBI Taxonomy" id="1644133"/>
    <lineage>
        <taxon>Bacteria</taxon>
        <taxon>Bacillati</taxon>
        <taxon>Actinomycetota</taxon>
        <taxon>Actinomycetes</taxon>
        <taxon>Micrococcales</taxon>
        <taxon>Micrococcaceae</taxon>
        <taxon>Sinomonas</taxon>
    </lineage>
</organism>
<dbReference type="PRINTS" id="PR00147">
    <property type="entry name" value="DNAPHOTLYASE"/>
</dbReference>
<dbReference type="Gene3D" id="3.40.50.620">
    <property type="entry name" value="HUPs"/>
    <property type="match status" value="1"/>
</dbReference>
<dbReference type="RefSeq" id="WP_345886271.1">
    <property type="nucleotide sequence ID" value="NZ_JBDFRB010000017.1"/>
</dbReference>
<reference evidence="6 7" key="1">
    <citation type="submission" date="2024-05" db="EMBL/GenBank/DDBJ databases">
        <title>Sinomonas sp. nov., isolated from a waste landfill.</title>
        <authorList>
            <person name="Zhao Y."/>
        </authorList>
    </citation>
    <scope>NUCLEOTIDE SEQUENCE [LARGE SCALE GENOMIC DNA]</scope>
    <source>
        <strain evidence="6 7">CCTCC AB2014300</strain>
    </source>
</reference>
<dbReference type="EMBL" id="JBDFRB010000017">
    <property type="protein sequence ID" value="MEN2745736.1"/>
    <property type="molecule type" value="Genomic_DNA"/>
</dbReference>
<dbReference type="SUPFAM" id="SSF48173">
    <property type="entry name" value="Cryptochrome/photolyase FAD-binding domain"/>
    <property type="match status" value="1"/>
</dbReference>
<dbReference type="InterPro" id="IPR036155">
    <property type="entry name" value="Crypto/Photolyase_N_sf"/>
</dbReference>
<evidence type="ECO:0000256" key="1">
    <source>
        <dbReference type="ARBA" id="ARBA00001974"/>
    </source>
</evidence>
<evidence type="ECO:0000259" key="5">
    <source>
        <dbReference type="PROSITE" id="PS51645"/>
    </source>
</evidence>
<dbReference type="Proteomes" id="UP001422074">
    <property type="component" value="Unassembled WGS sequence"/>
</dbReference>
<dbReference type="EC" id="4.1.99.3" evidence="6"/>
<evidence type="ECO:0000313" key="7">
    <source>
        <dbReference type="Proteomes" id="UP001422074"/>
    </source>
</evidence>
<name>A0ABU9X3A2_9MICC</name>
<dbReference type="InterPro" id="IPR005101">
    <property type="entry name" value="Cryptochr/Photolyase_FAD-bd"/>
</dbReference>
<keyword evidence="7" id="KW-1185">Reference proteome</keyword>
<accession>A0ABU9X3A2</accession>
<dbReference type="Pfam" id="PF00875">
    <property type="entry name" value="DNA_photolyase"/>
    <property type="match status" value="1"/>
</dbReference>
<evidence type="ECO:0000256" key="4">
    <source>
        <dbReference type="RuleBase" id="RU004182"/>
    </source>
</evidence>
<dbReference type="Gene3D" id="1.25.40.80">
    <property type="match status" value="1"/>
</dbReference>
<dbReference type="PANTHER" id="PTHR11455:SF9">
    <property type="entry name" value="CRYPTOCHROME CIRCADIAN CLOCK 5 ISOFORM X1"/>
    <property type="match status" value="1"/>
</dbReference>